<name>A0A7C4NP93_STAMA</name>
<evidence type="ECO:0000256" key="1">
    <source>
        <dbReference type="SAM" id="Phobius"/>
    </source>
</evidence>
<keyword evidence="1" id="KW-0812">Transmembrane</keyword>
<dbReference type="EMBL" id="DTBP01000008">
    <property type="protein sequence ID" value="HGQ73570.1"/>
    <property type="molecule type" value="Genomic_DNA"/>
</dbReference>
<feature type="transmembrane region" description="Helical" evidence="1">
    <location>
        <begin position="45"/>
        <end position="75"/>
    </location>
</feature>
<accession>A0A7C4NP93</accession>
<gene>
    <name evidence="2" type="ORF">ENU20_00625</name>
</gene>
<feature type="transmembrane region" description="Helical" evidence="1">
    <location>
        <begin position="87"/>
        <end position="108"/>
    </location>
</feature>
<proteinExistence type="predicted"/>
<sequence>MFNSSFEYRVLFFYTIFSLLVAISLVIHALHIYKLSQLLGVPSKYSLISIISISLIIYAVYSWDSISLVFLTLFIYYTIKEFNARALFMLSLLSSMNLYGLILVSLILY</sequence>
<keyword evidence="1" id="KW-0472">Membrane</keyword>
<organism evidence="2">
    <name type="scientific">Staphylothermus marinus</name>
    <dbReference type="NCBI Taxonomy" id="2280"/>
    <lineage>
        <taxon>Archaea</taxon>
        <taxon>Thermoproteota</taxon>
        <taxon>Thermoprotei</taxon>
        <taxon>Desulfurococcales</taxon>
        <taxon>Desulfurococcaceae</taxon>
        <taxon>Staphylothermus</taxon>
    </lineage>
</organism>
<keyword evidence="1" id="KW-1133">Transmembrane helix</keyword>
<dbReference type="AlphaFoldDB" id="A0A7C4NP93"/>
<reference evidence="2" key="1">
    <citation type="journal article" date="2020" name="mSystems">
        <title>Genome- and Community-Level Interaction Insights into Carbon Utilization and Element Cycling Functions of Hydrothermarchaeota in Hydrothermal Sediment.</title>
        <authorList>
            <person name="Zhou Z."/>
            <person name="Liu Y."/>
            <person name="Xu W."/>
            <person name="Pan J."/>
            <person name="Luo Z.H."/>
            <person name="Li M."/>
        </authorList>
    </citation>
    <scope>NUCLEOTIDE SEQUENCE [LARGE SCALE GENOMIC DNA]</scope>
    <source>
        <strain evidence="2">SpSt-648</strain>
    </source>
</reference>
<protein>
    <submittedName>
        <fullName evidence="2">Uncharacterized protein</fullName>
    </submittedName>
</protein>
<evidence type="ECO:0000313" key="2">
    <source>
        <dbReference type="EMBL" id="HGQ73570.1"/>
    </source>
</evidence>
<feature type="transmembrane region" description="Helical" evidence="1">
    <location>
        <begin position="12"/>
        <end position="33"/>
    </location>
</feature>
<comment type="caution">
    <text evidence="2">The sequence shown here is derived from an EMBL/GenBank/DDBJ whole genome shotgun (WGS) entry which is preliminary data.</text>
</comment>